<organism evidence="2 3">
    <name type="scientific">Chroococcidiopsis cubana SAG 39.79</name>
    <dbReference type="NCBI Taxonomy" id="388085"/>
    <lineage>
        <taxon>Bacteria</taxon>
        <taxon>Bacillati</taxon>
        <taxon>Cyanobacteriota</taxon>
        <taxon>Cyanophyceae</taxon>
        <taxon>Chroococcidiopsidales</taxon>
        <taxon>Chroococcidiopsidaceae</taxon>
        <taxon>Chroococcidiopsis</taxon>
    </lineage>
</organism>
<reference evidence="2 3" key="1">
    <citation type="journal article" date="2019" name="Genome Biol. Evol.">
        <title>Day and night: Metabolic profiles and evolutionary relationships of six axenic non-marine cyanobacteria.</title>
        <authorList>
            <person name="Will S.E."/>
            <person name="Henke P."/>
            <person name="Boedeker C."/>
            <person name="Huang S."/>
            <person name="Brinkmann H."/>
            <person name="Rohde M."/>
            <person name="Jarek M."/>
            <person name="Friedl T."/>
            <person name="Seufert S."/>
            <person name="Schumacher M."/>
            <person name="Overmann J."/>
            <person name="Neumann-Schaal M."/>
            <person name="Petersen J."/>
        </authorList>
    </citation>
    <scope>NUCLEOTIDE SEQUENCE [LARGE SCALE GENOMIC DNA]</scope>
    <source>
        <strain evidence="2 3">SAG 39.79</strain>
    </source>
</reference>
<gene>
    <name evidence="2" type="ORF">DSM107010_39660</name>
</gene>
<evidence type="ECO:0000313" key="3">
    <source>
        <dbReference type="Proteomes" id="UP000282574"/>
    </source>
</evidence>
<proteinExistence type="predicted"/>
<comment type="caution">
    <text evidence="2">The sequence shown here is derived from an EMBL/GenBank/DDBJ whole genome shotgun (WGS) entry which is preliminary data.</text>
</comment>
<name>A0AB37UH97_9CYAN</name>
<evidence type="ECO:0000256" key="1">
    <source>
        <dbReference type="SAM" id="MobiDB-lite"/>
    </source>
</evidence>
<protein>
    <submittedName>
        <fullName evidence="2">Uncharacterized protein</fullName>
    </submittedName>
</protein>
<feature type="region of interest" description="Disordered" evidence="1">
    <location>
        <begin position="29"/>
        <end position="49"/>
    </location>
</feature>
<sequence>MKKKVTEFPFASARRITPQEVAAAGEAVKEQFGIEPPKRGRPAKDENER</sequence>
<dbReference type="EMBL" id="RSCK01000037">
    <property type="protein sequence ID" value="RUT10726.1"/>
    <property type="molecule type" value="Genomic_DNA"/>
</dbReference>
<dbReference type="RefSeq" id="WP_199755652.1">
    <property type="nucleotide sequence ID" value="NZ_RSCK01000037.1"/>
</dbReference>
<evidence type="ECO:0000313" key="2">
    <source>
        <dbReference type="EMBL" id="RUT10726.1"/>
    </source>
</evidence>
<dbReference type="Proteomes" id="UP000282574">
    <property type="component" value="Unassembled WGS sequence"/>
</dbReference>
<feature type="compositionally biased region" description="Basic and acidic residues" evidence="1">
    <location>
        <begin position="36"/>
        <end position="49"/>
    </location>
</feature>
<dbReference type="AlphaFoldDB" id="A0AB37UH97"/>
<keyword evidence="3" id="KW-1185">Reference proteome</keyword>
<accession>A0AB37UH97</accession>